<evidence type="ECO:0000256" key="1">
    <source>
        <dbReference type="SAM" id="Phobius"/>
    </source>
</evidence>
<name>A0AAD7BWS0_MYCRO</name>
<accession>A0AAD7BWS0</accession>
<proteinExistence type="predicted"/>
<evidence type="ECO:0000313" key="3">
    <source>
        <dbReference type="Proteomes" id="UP001221757"/>
    </source>
</evidence>
<dbReference type="AlphaFoldDB" id="A0AAD7BWS0"/>
<keyword evidence="3" id="KW-1185">Reference proteome</keyword>
<evidence type="ECO:0000313" key="2">
    <source>
        <dbReference type="EMBL" id="KAJ7632040.1"/>
    </source>
</evidence>
<dbReference type="Proteomes" id="UP001221757">
    <property type="component" value="Unassembled WGS sequence"/>
</dbReference>
<dbReference type="EMBL" id="JARKIE010000497">
    <property type="protein sequence ID" value="KAJ7632040.1"/>
    <property type="molecule type" value="Genomic_DNA"/>
</dbReference>
<keyword evidence="1" id="KW-1133">Transmembrane helix</keyword>
<reference evidence="2" key="1">
    <citation type="submission" date="2023-03" db="EMBL/GenBank/DDBJ databases">
        <title>Massive genome expansion in bonnet fungi (Mycena s.s.) driven by repeated elements and novel gene families across ecological guilds.</title>
        <authorList>
            <consortium name="Lawrence Berkeley National Laboratory"/>
            <person name="Harder C.B."/>
            <person name="Miyauchi S."/>
            <person name="Viragh M."/>
            <person name="Kuo A."/>
            <person name="Thoen E."/>
            <person name="Andreopoulos B."/>
            <person name="Lu D."/>
            <person name="Skrede I."/>
            <person name="Drula E."/>
            <person name="Henrissat B."/>
            <person name="Morin E."/>
            <person name="Kohler A."/>
            <person name="Barry K."/>
            <person name="LaButti K."/>
            <person name="Morin E."/>
            <person name="Salamov A."/>
            <person name="Lipzen A."/>
            <person name="Mereny Z."/>
            <person name="Hegedus B."/>
            <person name="Baldrian P."/>
            <person name="Stursova M."/>
            <person name="Weitz H."/>
            <person name="Taylor A."/>
            <person name="Grigoriev I.V."/>
            <person name="Nagy L.G."/>
            <person name="Martin F."/>
            <person name="Kauserud H."/>
        </authorList>
    </citation>
    <scope>NUCLEOTIDE SEQUENCE</scope>
    <source>
        <strain evidence="2">CBHHK067</strain>
    </source>
</reference>
<organism evidence="2 3">
    <name type="scientific">Mycena rosella</name>
    <name type="common">Pink bonnet</name>
    <name type="synonym">Agaricus rosellus</name>
    <dbReference type="NCBI Taxonomy" id="1033263"/>
    <lineage>
        <taxon>Eukaryota</taxon>
        <taxon>Fungi</taxon>
        <taxon>Dikarya</taxon>
        <taxon>Basidiomycota</taxon>
        <taxon>Agaricomycotina</taxon>
        <taxon>Agaricomycetes</taxon>
        <taxon>Agaricomycetidae</taxon>
        <taxon>Agaricales</taxon>
        <taxon>Marasmiineae</taxon>
        <taxon>Mycenaceae</taxon>
        <taxon>Mycena</taxon>
    </lineage>
</organism>
<keyword evidence="1" id="KW-0472">Membrane</keyword>
<gene>
    <name evidence="2" type="ORF">B0H17DRAFT_514389</name>
</gene>
<sequence length="119" mass="13984">MHPTAPFRLTLLRTFGPRKLLAMPFHPRAALSLSFPFSTHPLRSKEHQPPTSHKQSYFQRVDSSIAKTFGIGRNMRIVLYVIGGVVSAIETWFYCFWAWQWWKRRGEEGHEIEDAEVRR</sequence>
<comment type="caution">
    <text evidence="2">The sequence shown here is derived from an EMBL/GenBank/DDBJ whole genome shotgun (WGS) entry which is preliminary data.</text>
</comment>
<feature type="transmembrane region" description="Helical" evidence="1">
    <location>
        <begin position="77"/>
        <end position="99"/>
    </location>
</feature>
<protein>
    <submittedName>
        <fullName evidence="2">Uncharacterized protein</fullName>
    </submittedName>
</protein>
<keyword evidence="1" id="KW-0812">Transmembrane</keyword>